<dbReference type="InterPro" id="IPR036457">
    <property type="entry name" value="PPM-type-like_dom_sf"/>
</dbReference>
<name>A0AAX6GIA2_IRIPA</name>
<dbReference type="GO" id="GO:0004722">
    <property type="term" value="F:protein serine/threonine phosphatase activity"/>
    <property type="evidence" value="ECO:0007669"/>
    <property type="project" value="UniProtKB-EC"/>
</dbReference>
<dbReference type="InterPro" id="IPR000222">
    <property type="entry name" value="PP2C_BS"/>
</dbReference>
<keyword evidence="6 12" id="KW-0378">Hydrolase</keyword>
<reference evidence="15" key="1">
    <citation type="journal article" date="2023" name="GigaByte">
        <title>Genome assembly of the bearded iris, Iris pallida Lam.</title>
        <authorList>
            <person name="Bruccoleri R.E."/>
            <person name="Oakeley E.J."/>
            <person name="Faust A.M.E."/>
            <person name="Altorfer M."/>
            <person name="Dessus-Babus S."/>
            <person name="Burckhardt D."/>
            <person name="Oertli M."/>
            <person name="Naumann U."/>
            <person name="Petersen F."/>
            <person name="Wong J."/>
        </authorList>
    </citation>
    <scope>NUCLEOTIDE SEQUENCE</scope>
    <source>
        <strain evidence="15">GSM-AAB239-AS_SAM_17_03QT</strain>
    </source>
</reference>
<dbReference type="PROSITE" id="PS01032">
    <property type="entry name" value="PPM_1"/>
    <property type="match status" value="1"/>
</dbReference>
<keyword evidence="9" id="KW-0464">Manganese</keyword>
<feature type="region of interest" description="Disordered" evidence="13">
    <location>
        <begin position="28"/>
        <end position="58"/>
    </location>
</feature>
<keyword evidence="16" id="KW-1185">Reference proteome</keyword>
<evidence type="ECO:0000256" key="6">
    <source>
        <dbReference type="ARBA" id="ARBA00022801"/>
    </source>
</evidence>
<evidence type="ECO:0000259" key="14">
    <source>
        <dbReference type="PROSITE" id="PS51746"/>
    </source>
</evidence>
<comment type="catalytic activity">
    <reaction evidence="10">
        <text>O-phospho-L-seryl-[protein] + H2O = L-seryl-[protein] + phosphate</text>
        <dbReference type="Rhea" id="RHEA:20629"/>
        <dbReference type="Rhea" id="RHEA-COMP:9863"/>
        <dbReference type="Rhea" id="RHEA-COMP:11604"/>
        <dbReference type="ChEBI" id="CHEBI:15377"/>
        <dbReference type="ChEBI" id="CHEBI:29999"/>
        <dbReference type="ChEBI" id="CHEBI:43474"/>
        <dbReference type="ChEBI" id="CHEBI:83421"/>
        <dbReference type="EC" id="3.1.3.16"/>
    </reaction>
</comment>
<evidence type="ECO:0000256" key="3">
    <source>
        <dbReference type="ARBA" id="ARBA00006702"/>
    </source>
</evidence>
<evidence type="ECO:0000256" key="1">
    <source>
        <dbReference type="ARBA" id="ARBA00001936"/>
    </source>
</evidence>
<evidence type="ECO:0000256" key="4">
    <source>
        <dbReference type="ARBA" id="ARBA00013081"/>
    </source>
</evidence>
<keyword evidence="5" id="KW-0479">Metal-binding</keyword>
<dbReference type="CDD" id="cd00143">
    <property type="entry name" value="PP2Cc"/>
    <property type="match status" value="1"/>
</dbReference>
<evidence type="ECO:0000256" key="10">
    <source>
        <dbReference type="ARBA" id="ARBA00047761"/>
    </source>
</evidence>
<reference evidence="15" key="2">
    <citation type="submission" date="2023-04" db="EMBL/GenBank/DDBJ databases">
        <authorList>
            <person name="Bruccoleri R.E."/>
            <person name="Oakeley E.J."/>
            <person name="Faust A.-M."/>
            <person name="Dessus-Babus S."/>
            <person name="Altorfer M."/>
            <person name="Burckhardt D."/>
            <person name="Oertli M."/>
            <person name="Naumann U."/>
            <person name="Petersen F."/>
            <person name="Wong J."/>
        </authorList>
    </citation>
    <scope>NUCLEOTIDE SEQUENCE</scope>
    <source>
        <strain evidence="15">GSM-AAB239-AS_SAM_17_03QT</strain>
        <tissue evidence="15">Leaf</tissue>
    </source>
</reference>
<protein>
    <recommendedName>
        <fullName evidence="4">protein-serine/threonine phosphatase</fullName>
        <ecNumber evidence="4">3.1.3.16</ecNumber>
    </recommendedName>
</protein>
<comment type="catalytic activity">
    <reaction evidence="11">
        <text>O-phospho-L-threonyl-[protein] + H2O = L-threonyl-[protein] + phosphate</text>
        <dbReference type="Rhea" id="RHEA:47004"/>
        <dbReference type="Rhea" id="RHEA-COMP:11060"/>
        <dbReference type="Rhea" id="RHEA-COMP:11605"/>
        <dbReference type="ChEBI" id="CHEBI:15377"/>
        <dbReference type="ChEBI" id="CHEBI:30013"/>
        <dbReference type="ChEBI" id="CHEBI:43474"/>
        <dbReference type="ChEBI" id="CHEBI:61977"/>
        <dbReference type="EC" id="3.1.3.16"/>
    </reaction>
</comment>
<evidence type="ECO:0000256" key="11">
    <source>
        <dbReference type="ARBA" id="ARBA00048336"/>
    </source>
</evidence>
<evidence type="ECO:0000256" key="12">
    <source>
        <dbReference type="RuleBase" id="RU003465"/>
    </source>
</evidence>
<dbReference type="InterPro" id="IPR015655">
    <property type="entry name" value="PP2C"/>
</dbReference>
<evidence type="ECO:0000256" key="9">
    <source>
        <dbReference type="ARBA" id="ARBA00023211"/>
    </source>
</evidence>
<proteinExistence type="inferred from homology"/>
<dbReference type="SMART" id="SM00331">
    <property type="entry name" value="PP2C_SIG"/>
    <property type="match status" value="1"/>
</dbReference>
<dbReference type="PROSITE" id="PS51746">
    <property type="entry name" value="PPM_2"/>
    <property type="match status" value="1"/>
</dbReference>
<dbReference type="AlphaFoldDB" id="A0AAX6GIA2"/>
<dbReference type="PANTHER" id="PTHR47992">
    <property type="entry name" value="PROTEIN PHOSPHATASE"/>
    <property type="match status" value="1"/>
</dbReference>
<dbReference type="InterPro" id="IPR001932">
    <property type="entry name" value="PPM-type_phosphatase-like_dom"/>
</dbReference>
<evidence type="ECO:0000256" key="5">
    <source>
        <dbReference type="ARBA" id="ARBA00022723"/>
    </source>
</evidence>
<dbReference type="SMART" id="SM00332">
    <property type="entry name" value="PP2Cc"/>
    <property type="match status" value="1"/>
</dbReference>
<keyword evidence="8 12" id="KW-0904">Protein phosphatase</keyword>
<evidence type="ECO:0000256" key="13">
    <source>
        <dbReference type="SAM" id="MobiDB-lite"/>
    </source>
</evidence>
<dbReference type="GO" id="GO:0046872">
    <property type="term" value="F:metal ion binding"/>
    <property type="evidence" value="ECO:0007669"/>
    <property type="project" value="UniProtKB-KW"/>
</dbReference>
<evidence type="ECO:0000256" key="2">
    <source>
        <dbReference type="ARBA" id="ARBA00001946"/>
    </source>
</evidence>
<organism evidence="15 16">
    <name type="scientific">Iris pallida</name>
    <name type="common">Sweet iris</name>
    <dbReference type="NCBI Taxonomy" id="29817"/>
    <lineage>
        <taxon>Eukaryota</taxon>
        <taxon>Viridiplantae</taxon>
        <taxon>Streptophyta</taxon>
        <taxon>Embryophyta</taxon>
        <taxon>Tracheophyta</taxon>
        <taxon>Spermatophyta</taxon>
        <taxon>Magnoliopsida</taxon>
        <taxon>Liliopsida</taxon>
        <taxon>Asparagales</taxon>
        <taxon>Iridaceae</taxon>
        <taxon>Iridoideae</taxon>
        <taxon>Irideae</taxon>
        <taxon>Iris</taxon>
    </lineage>
</organism>
<evidence type="ECO:0000313" key="15">
    <source>
        <dbReference type="EMBL" id="KAJ6828506.1"/>
    </source>
</evidence>
<comment type="similarity">
    <text evidence="3 12">Belongs to the PP2C family.</text>
</comment>
<evidence type="ECO:0000256" key="7">
    <source>
        <dbReference type="ARBA" id="ARBA00022842"/>
    </source>
</evidence>
<keyword evidence="7" id="KW-0460">Magnesium</keyword>
<sequence>MVGEIDTAALCKTRKKLHSSFRRRTRILGSDPKQIRTHNVDPVPGAGEKPPPEERKSVRACESYGHVSVVGRRREMEDAVAVAPALADGSYDFFGVYDGHGGARVADACRERMHLVLADVAGGDWPGAGEEGRWREVMGEVFRRVDAEAGKAEEDRTVGTTAVVAMVGPKLVVVANCGDSRAVLCRGGLAVPLSQDHKPDRPDEMERVEAAGGRVINWGGYRVLGVLATSRSIGDYYLKPYVIPEPEVTVTNRTEEDEFLIVASDGLWDVISNEIACKITRKCLSGQASRIFRHVVGGSAASKAAAFLVELAIAQGSRDNITVVVVELKRFGDGSAPLSEQV</sequence>
<dbReference type="EC" id="3.1.3.16" evidence="4"/>
<gene>
    <name evidence="15" type="ORF">M6B38_362105</name>
</gene>
<dbReference type="Gene3D" id="3.60.40.10">
    <property type="entry name" value="PPM-type phosphatase domain"/>
    <property type="match status" value="1"/>
</dbReference>
<dbReference type="FunFam" id="3.60.40.10:FF:000041">
    <property type="entry name" value="Protein phosphatase 2C 51"/>
    <property type="match status" value="1"/>
</dbReference>
<comment type="cofactor">
    <cofactor evidence="2">
        <name>Mg(2+)</name>
        <dbReference type="ChEBI" id="CHEBI:18420"/>
    </cofactor>
</comment>
<comment type="cofactor">
    <cofactor evidence="1">
        <name>Mn(2+)</name>
        <dbReference type="ChEBI" id="CHEBI:29035"/>
    </cofactor>
</comment>
<accession>A0AAX6GIA2</accession>
<feature type="domain" description="PPM-type phosphatase" evidence="14">
    <location>
        <begin position="63"/>
        <end position="328"/>
    </location>
</feature>
<dbReference type="SUPFAM" id="SSF81606">
    <property type="entry name" value="PP2C-like"/>
    <property type="match status" value="1"/>
</dbReference>
<dbReference type="Pfam" id="PF00481">
    <property type="entry name" value="PP2C"/>
    <property type="match status" value="1"/>
</dbReference>
<dbReference type="EMBL" id="JANAVB010019200">
    <property type="protein sequence ID" value="KAJ6828506.1"/>
    <property type="molecule type" value="Genomic_DNA"/>
</dbReference>
<evidence type="ECO:0000256" key="8">
    <source>
        <dbReference type="ARBA" id="ARBA00022912"/>
    </source>
</evidence>
<evidence type="ECO:0000313" key="16">
    <source>
        <dbReference type="Proteomes" id="UP001140949"/>
    </source>
</evidence>
<comment type="caution">
    <text evidence="15">The sequence shown here is derived from an EMBL/GenBank/DDBJ whole genome shotgun (WGS) entry which is preliminary data.</text>
</comment>
<dbReference type="Proteomes" id="UP001140949">
    <property type="component" value="Unassembled WGS sequence"/>
</dbReference>